<dbReference type="SUPFAM" id="SSF52283">
    <property type="entry name" value="Formate/glycerate dehydrogenase catalytic domain-like"/>
    <property type="match status" value="1"/>
</dbReference>
<dbReference type="SUPFAM" id="SSF51735">
    <property type="entry name" value="NAD(P)-binding Rossmann-fold domains"/>
    <property type="match status" value="1"/>
</dbReference>
<dbReference type="InterPro" id="IPR050857">
    <property type="entry name" value="D-2-hydroxyacid_DH"/>
</dbReference>
<comment type="caution">
    <text evidence="7">The sequence shown here is derived from an EMBL/GenBank/DDBJ whole genome shotgun (WGS) entry which is preliminary data.</text>
</comment>
<keyword evidence="3" id="KW-0520">NAD</keyword>
<dbReference type="FunFam" id="3.40.50.720:FF:000041">
    <property type="entry name" value="D-3-phosphoglycerate dehydrogenase"/>
    <property type="match status" value="1"/>
</dbReference>
<organism evidence="7 8">
    <name type="scientific">Xanthobacter tagetidis</name>
    <dbReference type="NCBI Taxonomy" id="60216"/>
    <lineage>
        <taxon>Bacteria</taxon>
        <taxon>Pseudomonadati</taxon>
        <taxon>Pseudomonadota</taxon>
        <taxon>Alphaproteobacteria</taxon>
        <taxon>Hyphomicrobiales</taxon>
        <taxon>Xanthobacteraceae</taxon>
        <taxon>Xanthobacter</taxon>
    </lineage>
</organism>
<dbReference type="CDD" id="cd12173">
    <property type="entry name" value="PGDH_4"/>
    <property type="match status" value="1"/>
</dbReference>
<dbReference type="AlphaFoldDB" id="A0A3L7AD85"/>
<dbReference type="Pfam" id="PF00389">
    <property type="entry name" value="2-Hacid_dh"/>
    <property type="match status" value="1"/>
</dbReference>
<evidence type="ECO:0000256" key="4">
    <source>
        <dbReference type="RuleBase" id="RU003719"/>
    </source>
</evidence>
<dbReference type="InterPro" id="IPR006140">
    <property type="entry name" value="D-isomer_DH_NAD-bd"/>
</dbReference>
<feature type="domain" description="D-isomer specific 2-hydroxyacid dehydrogenase NAD-binding" evidence="6">
    <location>
        <begin position="110"/>
        <end position="284"/>
    </location>
</feature>
<dbReference type="PROSITE" id="PS00670">
    <property type="entry name" value="D_2_HYDROXYACID_DH_2"/>
    <property type="match status" value="1"/>
</dbReference>
<evidence type="ECO:0000259" key="6">
    <source>
        <dbReference type="Pfam" id="PF02826"/>
    </source>
</evidence>
<gene>
    <name evidence="7" type="ORF">D9R14_13580</name>
</gene>
<keyword evidence="8" id="KW-1185">Reference proteome</keyword>
<dbReference type="Gene3D" id="3.40.50.720">
    <property type="entry name" value="NAD(P)-binding Rossmann-like Domain"/>
    <property type="match status" value="2"/>
</dbReference>
<sequence>MAEIVVTEFMDESALDALRAHYDVTYDPALVDRPEDLAGLVGAARALIVRNRTQVRPALLDKAPRLEVVGRLGVGLDNIDVAACEARGIAVRPATGANDLSVAEYVICGVMMLLRGAYHSSAEVADGAWPRTRLMGRETSGRALGLVGFGAIARETARRASALGMTILAHDPFLPDDHPVFAEFQATPLSLAGLLAQADAVSLHVPLTDATRGLIGAVALAGMRADAVLINAARGGVVDEAALAEALKAGRLGGAMLDVFEREPLPGGGPLQGVPNLILTPHIAGVTEESNVRVSAAVAEAVARVLKERAAA</sequence>
<name>A0A3L7AD85_9HYPH</name>
<evidence type="ECO:0000256" key="3">
    <source>
        <dbReference type="ARBA" id="ARBA00023027"/>
    </source>
</evidence>
<dbReference type="GO" id="GO:0006564">
    <property type="term" value="P:L-serine biosynthetic process"/>
    <property type="evidence" value="ECO:0007669"/>
    <property type="project" value="UniProtKB-ARBA"/>
</dbReference>
<dbReference type="InterPro" id="IPR029753">
    <property type="entry name" value="D-isomer_DH_CS"/>
</dbReference>
<proteinExistence type="inferred from homology"/>
<dbReference type="Proteomes" id="UP000269692">
    <property type="component" value="Unassembled WGS sequence"/>
</dbReference>
<dbReference type="RefSeq" id="WP_121623866.1">
    <property type="nucleotide sequence ID" value="NZ_JACIIW010000001.1"/>
</dbReference>
<feature type="domain" description="D-isomer specific 2-hydroxyacid dehydrogenase catalytic" evidence="5">
    <location>
        <begin position="4"/>
        <end position="309"/>
    </location>
</feature>
<dbReference type="GO" id="GO:0004617">
    <property type="term" value="F:phosphoglycerate dehydrogenase activity"/>
    <property type="evidence" value="ECO:0007669"/>
    <property type="project" value="UniProtKB-ARBA"/>
</dbReference>
<evidence type="ECO:0000256" key="1">
    <source>
        <dbReference type="ARBA" id="ARBA00005854"/>
    </source>
</evidence>
<dbReference type="GO" id="GO:0047545">
    <property type="term" value="F:(S)-2-hydroxyglutarate dehydrogenase activity"/>
    <property type="evidence" value="ECO:0007669"/>
    <property type="project" value="UniProtKB-ARBA"/>
</dbReference>
<dbReference type="InterPro" id="IPR006139">
    <property type="entry name" value="D-isomer_2_OHA_DH_cat_dom"/>
</dbReference>
<dbReference type="PROSITE" id="PS00671">
    <property type="entry name" value="D_2_HYDROXYACID_DH_3"/>
    <property type="match status" value="1"/>
</dbReference>
<accession>A0A3L7AD85</accession>
<evidence type="ECO:0000313" key="8">
    <source>
        <dbReference type="Proteomes" id="UP000269692"/>
    </source>
</evidence>
<dbReference type="PANTHER" id="PTHR42789">
    <property type="entry name" value="D-ISOMER SPECIFIC 2-HYDROXYACID DEHYDROGENASE FAMILY PROTEIN (AFU_ORTHOLOGUE AFUA_6G10090)"/>
    <property type="match status" value="1"/>
</dbReference>
<dbReference type="Pfam" id="PF02826">
    <property type="entry name" value="2-Hacid_dh_C"/>
    <property type="match status" value="1"/>
</dbReference>
<evidence type="ECO:0000313" key="7">
    <source>
        <dbReference type="EMBL" id="RLP77688.1"/>
    </source>
</evidence>
<dbReference type="GO" id="GO:0051287">
    <property type="term" value="F:NAD binding"/>
    <property type="evidence" value="ECO:0007669"/>
    <property type="project" value="InterPro"/>
</dbReference>
<dbReference type="EMBL" id="RCTF01000010">
    <property type="protein sequence ID" value="RLP77688.1"/>
    <property type="molecule type" value="Genomic_DNA"/>
</dbReference>
<dbReference type="PANTHER" id="PTHR42789:SF1">
    <property type="entry name" value="D-ISOMER SPECIFIC 2-HYDROXYACID DEHYDROGENASE FAMILY PROTEIN (AFU_ORTHOLOGUE AFUA_6G10090)"/>
    <property type="match status" value="1"/>
</dbReference>
<evidence type="ECO:0000256" key="2">
    <source>
        <dbReference type="ARBA" id="ARBA00023002"/>
    </source>
</evidence>
<keyword evidence="2 4" id="KW-0560">Oxidoreductase</keyword>
<comment type="similarity">
    <text evidence="1 4">Belongs to the D-isomer specific 2-hydroxyacid dehydrogenase family.</text>
</comment>
<evidence type="ECO:0000259" key="5">
    <source>
        <dbReference type="Pfam" id="PF00389"/>
    </source>
</evidence>
<dbReference type="OrthoDB" id="9793626at2"/>
<reference evidence="7 8" key="1">
    <citation type="submission" date="2018-10" db="EMBL/GenBank/DDBJ databases">
        <title>Xanthobacter tagetidis genome sequencing and assembly.</title>
        <authorList>
            <person name="Maclea K.S."/>
            <person name="Goen A.E."/>
            <person name="Fatima S.A."/>
        </authorList>
    </citation>
    <scope>NUCLEOTIDE SEQUENCE [LARGE SCALE GENOMIC DNA]</scope>
    <source>
        <strain evidence="7 8">ATCC 700314</strain>
    </source>
</reference>
<protein>
    <submittedName>
        <fullName evidence="7">3-phosphoglycerate dehydrogenase</fullName>
    </submittedName>
</protein>
<dbReference type="InterPro" id="IPR036291">
    <property type="entry name" value="NAD(P)-bd_dom_sf"/>
</dbReference>